<keyword evidence="2" id="KW-1185">Reference proteome</keyword>
<dbReference type="AlphaFoldDB" id="K0PW95"/>
<protein>
    <submittedName>
        <fullName evidence="1">Uncharacterized protein</fullName>
    </submittedName>
</protein>
<dbReference type="HOGENOM" id="CLU_3315936_0_0_5"/>
<evidence type="ECO:0000313" key="2">
    <source>
        <dbReference type="Proteomes" id="UP000009319"/>
    </source>
</evidence>
<sequence>MPLAGFKVPDYKGATTKEAPFVYRLGHQIFILGRGVRLP</sequence>
<comment type="caution">
    <text evidence="1">The sequence shown here is derived from an EMBL/GenBank/DDBJ whole genome shotgun (WGS) entry which is preliminary data.</text>
</comment>
<gene>
    <name evidence="1" type="ORF">BN77_2682</name>
</gene>
<name>K0PW95_9HYPH</name>
<accession>K0PW95</accession>
<reference evidence="1 2" key="1">
    <citation type="journal article" date="2013" name="Genome Announc.">
        <title>Draft Genome Sequence of Rhizobium mesoamericanum STM3625, a Nitrogen-Fixing Symbiont of Mimosa pudica Isolated in French Guiana (South America).</title>
        <authorList>
            <person name="Moulin L."/>
            <person name="Mornico D."/>
            <person name="Melkonian R."/>
            <person name="Klonowska A."/>
        </authorList>
    </citation>
    <scope>NUCLEOTIDE SEQUENCE [LARGE SCALE GENOMIC DNA]</scope>
    <source>
        <strain evidence="1 2">STM3625</strain>
    </source>
</reference>
<evidence type="ECO:0000313" key="1">
    <source>
        <dbReference type="EMBL" id="CCM75527.1"/>
    </source>
</evidence>
<organism evidence="1 2">
    <name type="scientific">Rhizobium mesoamericanum STM3625</name>
    <dbReference type="NCBI Taxonomy" id="1211777"/>
    <lineage>
        <taxon>Bacteria</taxon>
        <taxon>Pseudomonadati</taxon>
        <taxon>Pseudomonadota</taxon>
        <taxon>Alphaproteobacteria</taxon>
        <taxon>Hyphomicrobiales</taxon>
        <taxon>Rhizobiaceae</taxon>
        <taxon>Rhizobium/Agrobacterium group</taxon>
        <taxon>Rhizobium</taxon>
    </lineage>
</organism>
<dbReference type="EMBL" id="CANI01000018">
    <property type="protein sequence ID" value="CCM75527.1"/>
    <property type="molecule type" value="Genomic_DNA"/>
</dbReference>
<proteinExistence type="predicted"/>
<dbReference type="Proteomes" id="UP000009319">
    <property type="component" value="Unassembled WGS sequence"/>
</dbReference>